<name>A0A0C2WZC2_AMAMK</name>
<evidence type="ECO:0000256" key="8">
    <source>
        <dbReference type="ARBA" id="ARBA00022842"/>
    </source>
</evidence>
<dbReference type="SUPFAM" id="SSF56784">
    <property type="entry name" value="HAD-like"/>
    <property type="match status" value="1"/>
</dbReference>
<keyword evidence="11 17" id="KW-0472">Membrane</keyword>
<feature type="binding site" evidence="15">
    <location>
        <position position="508"/>
    </location>
    <ligand>
        <name>ATP</name>
        <dbReference type="ChEBI" id="CHEBI:30616"/>
    </ligand>
</feature>
<evidence type="ECO:0000256" key="15">
    <source>
        <dbReference type="PIRSR" id="PIRSR606539-2"/>
    </source>
</evidence>
<evidence type="ECO:0000256" key="1">
    <source>
        <dbReference type="ARBA" id="ARBA00004141"/>
    </source>
</evidence>
<proteinExistence type="inferred from homology"/>
<evidence type="ECO:0000256" key="6">
    <source>
        <dbReference type="ARBA" id="ARBA00022741"/>
    </source>
</evidence>
<dbReference type="SFLD" id="SFLDF00027">
    <property type="entry name" value="p-type_atpase"/>
    <property type="match status" value="1"/>
</dbReference>
<dbReference type="Pfam" id="PF16209">
    <property type="entry name" value="PhoLip_ATPase_N"/>
    <property type="match status" value="1"/>
</dbReference>
<dbReference type="GO" id="GO:0045332">
    <property type="term" value="P:phospholipid translocation"/>
    <property type="evidence" value="ECO:0007669"/>
    <property type="project" value="TreeGrafter"/>
</dbReference>
<evidence type="ECO:0000256" key="10">
    <source>
        <dbReference type="ARBA" id="ARBA00022989"/>
    </source>
</evidence>
<feature type="transmembrane region" description="Helical" evidence="17">
    <location>
        <begin position="1091"/>
        <end position="1111"/>
    </location>
</feature>
<evidence type="ECO:0000256" key="18">
    <source>
        <dbReference type="SAM" id="MobiDB-lite"/>
    </source>
</evidence>
<dbReference type="SUPFAM" id="SSF81660">
    <property type="entry name" value="Metal cation-transporting ATPase, ATP-binding domain N"/>
    <property type="match status" value="1"/>
</dbReference>
<feature type="binding site" evidence="16">
    <location>
        <position position="1030"/>
    </location>
    <ligand>
        <name>Mg(2+)</name>
        <dbReference type="ChEBI" id="CHEBI:18420"/>
    </ligand>
</feature>
<feature type="binding site" evidence="15">
    <location>
        <position position="862"/>
    </location>
    <ligand>
        <name>ATP</name>
        <dbReference type="ChEBI" id="CHEBI:30616"/>
    </ligand>
</feature>
<feature type="active site" description="4-aspartylphosphate intermediate" evidence="14">
    <location>
        <position position="508"/>
    </location>
</feature>
<evidence type="ECO:0000259" key="20">
    <source>
        <dbReference type="Pfam" id="PF16212"/>
    </source>
</evidence>
<comment type="cofactor">
    <cofactor evidence="16">
        <name>Mg(2+)</name>
        <dbReference type="ChEBI" id="CHEBI:18420"/>
    </cofactor>
</comment>
<feature type="region of interest" description="Disordered" evidence="18">
    <location>
        <begin position="531"/>
        <end position="594"/>
    </location>
</feature>
<dbReference type="Pfam" id="PF13246">
    <property type="entry name" value="Cation_ATPase"/>
    <property type="match status" value="1"/>
</dbReference>
<feature type="transmembrane region" description="Helical" evidence="17">
    <location>
        <begin position="1202"/>
        <end position="1225"/>
    </location>
</feature>
<dbReference type="CDD" id="cd02073">
    <property type="entry name" value="P-type_ATPase_APLT_Dnf-like"/>
    <property type="match status" value="1"/>
</dbReference>
<feature type="transmembrane region" description="Helical" evidence="17">
    <location>
        <begin position="1123"/>
        <end position="1144"/>
    </location>
</feature>
<evidence type="ECO:0000313" key="21">
    <source>
        <dbReference type="EMBL" id="KIL67177.1"/>
    </source>
</evidence>
<feature type="transmembrane region" description="Helical" evidence="17">
    <location>
        <begin position="109"/>
        <end position="127"/>
    </location>
</feature>
<gene>
    <name evidence="21" type="ORF">M378DRAFT_74300</name>
</gene>
<dbReference type="FunFam" id="3.40.50.1000:FF:000001">
    <property type="entry name" value="Phospholipid-transporting ATPase IC"/>
    <property type="match status" value="1"/>
</dbReference>
<evidence type="ECO:0000256" key="3">
    <source>
        <dbReference type="ARBA" id="ARBA00022553"/>
    </source>
</evidence>
<evidence type="ECO:0000259" key="19">
    <source>
        <dbReference type="Pfam" id="PF16209"/>
    </source>
</evidence>
<keyword evidence="4 17" id="KW-0812">Transmembrane</keyword>
<feature type="transmembrane region" description="Helical" evidence="17">
    <location>
        <begin position="392"/>
        <end position="413"/>
    </location>
</feature>
<feature type="region of interest" description="Disordered" evidence="18">
    <location>
        <begin position="1400"/>
        <end position="1436"/>
    </location>
</feature>
<dbReference type="InterPro" id="IPR036412">
    <property type="entry name" value="HAD-like_sf"/>
</dbReference>
<evidence type="ECO:0000256" key="9">
    <source>
        <dbReference type="ARBA" id="ARBA00022967"/>
    </source>
</evidence>
<keyword evidence="22" id="KW-1185">Reference proteome</keyword>
<evidence type="ECO:0000256" key="4">
    <source>
        <dbReference type="ARBA" id="ARBA00022692"/>
    </source>
</evidence>
<dbReference type="OrthoDB" id="377733at2759"/>
<feature type="binding site" evidence="15">
    <location>
        <position position="509"/>
    </location>
    <ligand>
        <name>ATP</name>
        <dbReference type="ChEBI" id="CHEBI:30616"/>
    </ligand>
</feature>
<feature type="domain" description="P-type ATPase C-terminal" evidence="20">
    <location>
        <begin position="1056"/>
        <end position="1306"/>
    </location>
</feature>
<feature type="transmembrane region" description="Helical" evidence="17">
    <location>
        <begin position="1232"/>
        <end position="1257"/>
    </location>
</feature>
<dbReference type="SUPFAM" id="SSF81653">
    <property type="entry name" value="Calcium ATPase, transduction domain A"/>
    <property type="match status" value="1"/>
</dbReference>
<evidence type="ECO:0000256" key="11">
    <source>
        <dbReference type="ARBA" id="ARBA00023136"/>
    </source>
</evidence>
<dbReference type="Gene3D" id="2.70.150.10">
    <property type="entry name" value="Calcium-transporting ATPase, cytoplasmic transduction domain A"/>
    <property type="match status" value="1"/>
</dbReference>
<dbReference type="Proteomes" id="UP000054549">
    <property type="component" value="Unassembled WGS sequence"/>
</dbReference>
<keyword evidence="5 16" id="KW-0479">Metal-binding</keyword>
<dbReference type="Gene3D" id="3.40.1110.10">
    <property type="entry name" value="Calcium-transporting ATPase, cytoplasmic domain N"/>
    <property type="match status" value="1"/>
</dbReference>
<keyword evidence="9 17" id="KW-1278">Translocase</keyword>
<dbReference type="PANTHER" id="PTHR24092:SF153">
    <property type="entry name" value="PHOSPHOLIPID-TRANSPORTING ATPASE"/>
    <property type="match status" value="1"/>
</dbReference>
<feature type="binding site" evidence="16">
    <location>
        <position position="1034"/>
    </location>
    <ligand>
        <name>Mg(2+)</name>
        <dbReference type="ChEBI" id="CHEBI:18420"/>
    </ligand>
</feature>
<dbReference type="SFLD" id="SFLDG00002">
    <property type="entry name" value="C1.7:_P-type_atpase_like"/>
    <property type="match status" value="1"/>
</dbReference>
<dbReference type="PANTHER" id="PTHR24092">
    <property type="entry name" value="PROBABLE PHOSPHOLIPID-TRANSPORTING ATPASE"/>
    <property type="match status" value="1"/>
</dbReference>
<keyword evidence="6 15" id="KW-0547">Nucleotide-binding</keyword>
<feature type="binding site" evidence="15">
    <location>
        <position position="745"/>
    </location>
    <ligand>
        <name>ATP</name>
        <dbReference type="ChEBI" id="CHEBI:30616"/>
    </ligand>
</feature>
<feature type="binding site" evidence="16">
    <location>
        <position position="508"/>
    </location>
    <ligand>
        <name>Mg(2+)</name>
        <dbReference type="ChEBI" id="CHEBI:18420"/>
    </ligand>
</feature>
<dbReference type="EC" id="7.6.2.1" evidence="17"/>
<evidence type="ECO:0000256" key="17">
    <source>
        <dbReference type="RuleBase" id="RU362033"/>
    </source>
</evidence>
<dbReference type="GO" id="GO:0005524">
    <property type="term" value="F:ATP binding"/>
    <property type="evidence" value="ECO:0007669"/>
    <property type="project" value="UniProtKB-UniRule"/>
</dbReference>
<dbReference type="GO" id="GO:0000287">
    <property type="term" value="F:magnesium ion binding"/>
    <property type="evidence" value="ECO:0007669"/>
    <property type="project" value="UniProtKB-UniRule"/>
</dbReference>
<dbReference type="InterPro" id="IPR001757">
    <property type="entry name" value="P_typ_ATPase"/>
</dbReference>
<feature type="binding site" evidence="15">
    <location>
        <position position="860"/>
    </location>
    <ligand>
        <name>ATP</name>
        <dbReference type="ChEBI" id="CHEBI:30616"/>
    </ligand>
</feature>
<reference evidence="21 22" key="1">
    <citation type="submission" date="2014-04" db="EMBL/GenBank/DDBJ databases">
        <title>Evolutionary Origins and Diversification of the Mycorrhizal Mutualists.</title>
        <authorList>
            <consortium name="DOE Joint Genome Institute"/>
            <consortium name="Mycorrhizal Genomics Consortium"/>
            <person name="Kohler A."/>
            <person name="Kuo A."/>
            <person name="Nagy L.G."/>
            <person name="Floudas D."/>
            <person name="Copeland A."/>
            <person name="Barry K.W."/>
            <person name="Cichocki N."/>
            <person name="Veneault-Fourrey C."/>
            <person name="LaButti K."/>
            <person name="Lindquist E.A."/>
            <person name="Lipzen A."/>
            <person name="Lundell T."/>
            <person name="Morin E."/>
            <person name="Murat C."/>
            <person name="Riley R."/>
            <person name="Ohm R."/>
            <person name="Sun H."/>
            <person name="Tunlid A."/>
            <person name="Henrissat B."/>
            <person name="Grigoriev I.V."/>
            <person name="Hibbett D.S."/>
            <person name="Martin F."/>
        </authorList>
    </citation>
    <scope>NUCLEOTIDE SEQUENCE [LARGE SCALE GENOMIC DNA]</scope>
    <source>
        <strain evidence="21 22">Koide BX008</strain>
    </source>
</reference>
<protein>
    <recommendedName>
        <fullName evidence="17">Phospholipid-transporting ATPase</fullName>
        <ecNumber evidence="17">7.6.2.1</ecNumber>
    </recommendedName>
</protein>
<evidence type="ECO:0000256" key="7">
    <source>
        <dbReference type="ARBA" id="ARBA00022840"/>
    </source>
</evidence>
<evidence type="ECO:0000256" key="13">
    <source>
        <dbReference type="ARBA" id="ARBA00049128"/>
    </source>
</evidence>
<dbReference type="InterPro" id="IPR044492">
    <property type="entry name" value="P_typ_ATPase_HD_dom"/>
</dbReference>
<dbReference type="GO" id="GO:0016887">
    <property type="term" value="F:ATP hydrolysis activity"/>
    <property type="evidence" value="ECO:0007669"/>
    <property type="project" value="InterPro"/>
</dbReference>
<dbReference type="InterPro" id="IPR023214">
    <property type="entry name" value="HAD_sf"/>
</dbReference>
<feature type="binding site" evidence="15">
    <location>
        <position position="1033"/>
    </location>
    <ligand>
        <name>ATP</name>
        <dbReference type="ChEBI" id="CHEBI:30616"/>
    </ligand>
</feature>
<dbReference type="InterPro" id="IPR008250">
    <property type="entry name" value="ATPase_P-typ_transduc_dom_A_sf"/>
</dbReference>
<feature type="binding site" evidence="15">
    <location>
        <position position="675"/>
    </location>
    <ligand>
        <name>ATP</name>
        <dbReference type="ChEBI" id="CHEBI:30616"/>
    </ligand>
</feature>
<comment type="similarity">
    <text evidence="2 17">Belongs to the cation transport ATPase (P-type) (TC 3.A.3) family. Type IV subfamily.</text>
</comment>
<dbReference type="SFLD" id="SFLDS00003">
    <property type="entry name" value="Haloacid_Dehalogenase"/>
    <property type="match status" value="1"/>
</dbReference>
<feature type="binding site" evidence="15">
    <location>
        <position position="719"/>
    </location>
    <ligand>
        <name>ATP</name>
        <dbReference type="ChEBI" id="CHEBI:30616"/>
    </ligand>
</feature>
<keyword evidence="3" id="KW-0597">Phosphoprotein</keyword>
<dbReference type="InterPro" id="IPR032631">
    <property type="entry name" value="P-type_ATPase_N"/>
</dbReference>
<dbReference type="GO" id="GO:0140326">
    <property type="term" value="F:ATPase-coupled intramembrane lipid transporter activity"/>
    <property type="evidence" value="ECO:0007669"/>
    <property type="project" value="UniProtKB-EC"/>
</dbReference>
<dbReference type="InterPro" id="IPR006539">
    <property type="entry name" value="P-type_ATPase_IV"/>
</dbReference>
<dbReference type="InterPro" id="IPR023299">
    <property type="entry name" value="ATPase_P-typ_cyto_dom_N"/>
</dbReference>
<feature type="binding site" evidence="15">
    <location>
        <position position="1034"/>
    </location>
    <ligand>
        <name>ATP</name>
        <dbReference type="ChEBI" id="CHEBI:30616"/>
    </ligand>
</feature>
<evidence type="ECO:0000256" key="12">
    <source>
        <dbReference type="ARBA" id="ARBA00034036"/>
    </source>
</evidence>
<feature type="domain" description="P-type ATPase N-terminal" evidence="19">
    <location>
        <begin position="59"/>
        <end position="112"/>
    </location>
</feature>
<dbReference type="InterPro" id="IPR018303">
    <property type="entry name" value="ATPase_P-typ_P_site"/>
</dbReference>
<accession>A0A0C2WZC2</accession>
<dbReference type="SUPFAM" id="SSF81665">
    <property type="entry name" value="Calcium ATPase, transmembrane domain M"/>
    <property type="match status" value="1"/>
</dbReference>
<dbReference type="GO" id="GO:0005886">
    <property type="term" value="C:plasma membrane"/>
    <property type="evidence" value="ECO:0007669"/>
    <property type="project" value="TreeGrafter"/>
</dbReference>
<dbReference type="Pfam" id="PF16212">
    <property type="entry name" value="PhoLip_ATPase_C"/>
    <property type="match status" value="1"/>
</dbReference>
<comment type="subcellular location">
    <subcellularLocation>
        <location evidence="1 17">Membrane</location>
        <topology evidence="1 17">Multi-pass membrane protein</topology>
    </subcellularLocation>
</comment>
<feature type="binding site" evidence="15">
    <location>
        <position position="510"/>
    </location>
    <ligand>
        <name>ATP</name>
        <dbReference type="ChEBI" id="CHEBI:30616"/>
    </ligand>
</feature>
<feature type="binding site" evidence="15">
    <location>
        <position position="1010"/>
    </location>
    <ligand>
        <name>ATP</name>
        <dbReference type="ChEBI" id="CHEBI:30616"/>
    </ligand>
</feature>
<feature type="transmembrane region" description="Helical" evidence="17">
    <location>
        <begin position="1165"/>
        <end position="1190"/>
    </location>
</feature>
<feature type="transmembrane region" description="Helical" evidence="17">
    <location>
        <begin position="440"/>
        <end position="460"/>
    </location>
</feature>
<comment type="catalytic activity">
    <reaction evidence="12 17">
        <text>ATP + H2O + phospholipidSide 1 = ADP + phosphate + phospholipidSide 2.</text>
        <dbReference type="EC" id="7.6.2.1"/>
    </reaction>
</comment>
<feature type="binding site" evidence="16">
    <location>
        <position position="510"/>
    </location>
    <ligand>
        <name>Mg(2+)</name>
        <dbReference type="ChEBI" id="CHEBI:18420"/>
    </ligand>
</feature>
<evidence type="ECO:0000256" key="14">
    <source>
        <dbReference type="PIRSR" id="PIRSR606539-1"/>
    </source>
</evidence>
<dbReference type="InterPro" id="IPR032630">
    <property type="entry name" value="P_typ_ATPase_c"/>
</dbReference>
<keyword evidence="10 17" id="KW-1133">Transmembrane helix</keyword>
<keyword evidence="8 16" id="KW-0460">Magnesium</keyword>
<dbReference type="NCBIfam" id="TIGR01494">
    <property type="entry name" value="ATPase_P-type"/>
    <property type="match status" value="1"/>
</dbReference>
<keyword evidence="7 15" id="KW-0067">ATP-binding</keyword>
<feature type="binding site" evidence="15">
    <location>
        <position position="780"/>
    </location>
    <ligand>
        <name>ATP</name>
        <dbReference type="ChEBI" id="CHEBI:30616"/>
    </ligand>
</feature>
<evidence type="ECO:0000256" key="16">
    <source>
        <dbReference type="PIRSR" id="PIRSR606539-3"/>
    </source>
</evidence>
<feature type="compositionally biased region" description="Pro residues" evidence="18">
    <location>
        <begin position="573"/>
        <end position="582"/>
    </location>
</feature>
<dbReference type="Gene3D" id="3.40.50.1000">
    <property type="entry name" value="HAD superfamily/HAD-like"/>
    <property type="match status" value="1"/>
</dbReference>
<dbReference type="NCBIfam" id="TIGR01652">
    <property type="entry name" value="ATPase-Plipid"/>
    <property type="match status" value="1"/>
</dbReference>
<dbReference type="InterPro" id="IPR023298">
    <property type="entry name" value="ATPase_P-typ_TM_dom_sf"/>
</dbReference>
<dbReference type="PROSITE" id="PS00154">
    <property type="entry name" value="ATPASE_E1_E2"/>
    <property type="match status" value="1"/>
</dbReference>
<organism evidence="21 22">
    <name type="scientific">Amanita muscaria (strain Koide BX008)</name>
    <dbReference type="NCBI Taxonomy" id="946122"/>
    <lineage>
        <taxon>Eukaryota</taxon>
        <taxon>Fungi</taxon>
        <taxon>Dikarya</taxon>
        <taxon>Basidiomycota</taxon>
        <taxon>Agaricomycotina</taxon>
        <taxon>Agaricomycetes</taxon>
        <taxon>Agaricomycetidae</taxon>
        <taxon>Agaricales</taxon>
        <taxon>Pluteineae</taxon>
        <taxon>Amanitaceae</taxon>
        <taxon>Amanita</taxon>
    </lineage>
</organism>
<dbReference type="FunFam" id="3.40.1110.10:FF:000087">
    <property type="entry name" value="Phospholipid-transporting ATPase"/>
    <property type="match status" value="1"/>
</dbReference>
<sequence>MTLSHRWGSGLAGWYARLAAFNVEDLFVKKKEPGPPRTVFVNQDLPQDYLDKKGRVKPEHVYTANQVITSKYTIVTFVPRNLLEQFRRIANVFFLGIAILQFNHKFSTISPGLVILPLVIVLVITGVKDGYEDWKRHQSDRRVNHSMARVLASADWVNPNAMGKKKRTFVRGIVPIRSRPKAKKVESADADSPGNDQTAEAADHGIEYDGSPESSAEAVNYLPHLFSHHHHTRPHWRKKFWEDVRVGDFVKIMDNEAIPADVLICSTSDEDNVAFVETKNLDGETNLKSRNAEAALTHMRSAADCANKSNAFTIECDRPDTSMYKLNASVKIGKDVIPVDMQNVLLRGTVLRNTEWVIGVVLYTGEDTRIVMNSGGTPSKRSKVERQMNPQVFVNLIILAMMAIVCAIADSVLEHQYYPRQAPWLFGDNTSGDNPSINGLVTFAFALITFQNIVPISLYISIEFVRTCQAAFIYFDKEIYYEKTQQPTLARSWNLSDDLGQIEYIFSDKTGTLTQNKMIFQKCSIAGKVYDGEPEAERPGEDEIMVIPRTGETPDIKDGQFSGTDVSSTAAGSPPPVPPLAPPASDDGKTSDPLKADAIKTSEHVKAHFKDARLSANLAEAASVSLRSDSADPDRLARARALNGFFTVLALCHTVLTSVDRTTGALEYKAQSPDEEALVQAAADVGFVFRGRDREMLLLQTPFSQGQVERYELLNILEFTSARKRMSVVVRKVDDEDGRILLLCKGADNVIFEKLKSGTQEDLKSVTERHLSEFAAQGLRTLTLAYKVVPEDEYQAWAERYNAAAASVEDREAKMAVVADELERDLRLLGATAIEDKLQDGVPETIADLKLAGIKVWVATGDKLETAIAIGHSTNLIGREANMIVIRGVNESVRPVYQQMVRAVEGFFPKKGILEDEAIGVPIDPHAGTTSWASSEKSAERGDEPLQRIVSGVSSIVGANNGDRPGGFVLVIDGTAMDSAFADERSKRLMLRLAMECEGVICCRVSPLQKALIVKLVKDSLGVMTLAIGDGANDVSMIQAADVGVGIAGEEGLQAVNSSDYAIAQFRFLKRLLFVHGHWSYARNGNMILNFFYKNIVCIGVLWWFQIYAAWSSTYVFDYTYLIFWNSFWTFAPVIAMGVFDRIVDDRALMDFPQLYRYGREGHWFGLKWFSLYMLDGVVQSVVIFFPIAYTYFTTTSRSDGYSVYLFEFSTTMVFASVIAANLFVGLNTNVWTVWVFFGVLIGIVLVFIYTAIYNAIPPSSFSTDIYGNNIFLFHSAYFWLCLPLVVCIALLPRYLLKAWKFGFAPDDFDILRYVHKKNCSRDLKLDHGLHSTCKTFSTCTPSKKMTPSNSVISLQQRLSLDLRTASRTDMSTGERSIHRGFDFSTEENGVAMRRMQTNLSERHHHHSSKLSRFLPIRRSFLKKKPPPPQHQEASN</sequence>
<dbReference type="InParanoid" id="A0A0C2WZC2"/>
<dbReference type="PRINTS" id="PR00119">
    <property type="entry name" value="CATATPASE"/>
</dbReference>
<evidence type="ECO:0000313" key="22">
    <source>
        <dbReference type="Proteomes" id="UP000054549"/>
    </source>
</evidence>
<evidence type="ECO:0000256" key="2">
    <source>
        <dbReference type="ARBA" id="ARBA00008109"/>
    </source>
</evidence>
<comment type="catalytic activity">
    <reaction evidence="13">
        <text>a 1,2-diacyl-sn-glycero-3-phosphoethanolamine(out) + ATP + H2O = a 1,2-diacyl-sn-glycero-3-phosphoethanolamine(in) + ADP + phosphate + H(+)</text>
        <dbReference type="Rhea" id="RHEA:66132"/>
        <dbReference type="ChEBI" id="CHEBI:15377"/>
        <dbReference type="ChEBI" id="CHEBI:15378"/>
        <dbReference type="ChEBI" id="CHEBI:30616"/>
        <dbReference type="ChEBI" id="CHEBI:43474"/>
        <dbReference type="ChEBI" id="CHEBI:64612"/>
        <dbReference type="ChEBI" id="CHEBI:456216"/>
    </reaction>
    <physiologicalReaction direction="left-to-right" evidence="13">
        <dbReference type="Rhea" id="RHEA:66133"/>
    </physiologicalReaction>
</comment>
<dbReference type="HOGENOM" id="CLU_000846_3_2_1"/>
<dbReference type="STRING" id="946122.A0A0C2WZC2"/>
<feature type="region of interest" description="Disordered" evidence="18">
    <location>
        <begin position="180"/>
        <end position="200"/>
    </location>
</feature>
<evidence type="ECO:0000256" key="5">
    <source>
        <dbReference type="ARBA" id="ARBA00022723"/>
    </source>
</evidence>
<feature type="binding site" evidence="15">
    <location>
        <position position="861"/>
    </location>
    <ligand>
        <name>ATP</name>
        <dbReference type="ChEBI" id="CHEBI:30616"/>
    </ligand>
</feature>
<dbReference type="EMBL" id="KN818233">
    <property type="protein sequence ID" value="KIL67177.1"/>
    <property type="molecule type" value="Genomic_DNA"/>
</dbReference>
<feature type="binding site" evidence="15">
    <location>
        <position position="1004"/>
    </location>
    <ligand>
        <name>ATP</name>
        <dbReference type="ChEBI" id="CHEBI:30616"/>
    </ligand>
</feature>
<feature type="transmembrane region" description="Helical" evidence="17">
    <location>
        <begin position="1277"/>
        <end position="1297"/>
    </location>
</feature>